<gene>
    <name evidence="5" type="ORF">FB00_04185</name>
</gene>
<dbReference type="InterPro" id="IPR046335">
    <property type="entry name" value="LacI/GalR-like_sensor"/>
</dbReference>
<dbReference type="SMART" id="SM00354">
    <property type="entry name" value="HTH_LACI"/>
    <property type="match status" value="1"/>
</dbReference>
<dbReference type="PATRIC" id="fig|264251.5.peg.861"/>
<dbReference type="Pfam" id="PF13377">
    <property type="entry name" value="Peripla_BP_3"/>
    <property type="match status" value="1"/>
</dbReference>
<dbReference type="PANTHER" id="PTHR30146">
    <property type="entry name" value="LACI-RELATED TRANSCRIPTIONAL REPRESSOR"/>
    <property type="match status" value="1"/>
</dbReference>
<dbReference type="GO" id="GO:0000976">
    <property type="term" value="F:transcription cis-regulatory region binding"/>
    <property type="evidence" value="ECO:0007669"/>
    <property type="project" value="TreeGrafter"/>
</dbReference>
<sequence>MTTQSGSATPRAATLTDVARLAGVSIATASKAINGRDQVKAETRLRVLEAAERLSFAPNALARGLLKGRTGTVGLLTSDLEGRFSIPVLMGAEDAFGAGRVSVFLCDARGDAIREQHHVRALLSRRVDGLIVVGSRTDPRPPLSADVPVPVVYAYAPSEDPSDVSITADNVGAGRLAVEHLLSCGRRRVAHVSGDPGYKAAQDRAAGAEAAVAAAGLELVGGQTFFGSWSEGWGRGAARMIVEQHGDVDAFFCGSDQIARGVLDALRELGRDVPGEVSVIGFDNWEVLTTNARPQLTSVDMNLERLGRVAAQRLFAAIDGTVRPGVEELPCRVVTRASTVPIS</sequence>
<evidence type="ECO:0000259" key="4">
    <source>
        <dbReference type="PROSITE" id="PS50932"/>
    </source>
</evidence>
<keyword evidence="2" id="KW-0238">DNA-binding</keyword>
<dbReference type="RefSeq" id="WP_047231526.1">
    <property type="nucleotide sequence ID" value="NZ_JNBQ01000002.1"/>
</dbReference>
<dbReference type="CDD" id="cd01392">
    <property type="entry name" value="HTH_LacI"/>
    <property type="match status" value="1"/>
</dbReference>
<name>A0A0H2KWI3_9MICO</name>
<dbReference type="Gene3D" id="1.10.260.40">
    <property type="entry name" value="lambda repressor-like DNA-binding domains"/>
    <property type="match status" value="1"/>
</dbReference>
<dbReference type="Pfam" id="PF00356">
    <property type="entry name" value="LacI"/>
    <property type="match status" value="1"/>
</dbReference>
<dbReference type="Gene3D" id="3.40.50.2300">
    <property type="match status" value="2"/>
</dbReference>
<protein>
    <submittedName>
        <fullName evidence="5">LacI family transcriptional regulator</fullName>
    </submittedName>
</protein>
<dbReference type="InterPro" id="IPR028082">
    <property type="entry name" value="Peripla_BP_I"/>
</dbReference>
<dbReference type="STRING" id="264251.FB00_04185"/>
<dbReference type="AlphaFoldDB" id="A0A0H2KWI3"/>
<proteinExistence type="predicted"/>
<accession>A0A0H2KWI3</accession>
<dbReference type="InterPro" id="IPR000843">
    <property type="entry name" value="HTH_LacI"/>
</dbReference>
<comment type="caution">
    <text evidence="5">The sequence shown here is derived from an EMBL/GenBank/DDBJ whole genome shotgun (WGS) entry which is preliminary data.</text>
</comment>
<dbReference type="CDD" id="cd06288">
    <property type="entry name" value="PBP1_sucrose_transcription_regulator"/>
    <property type="match status" value="1"/>
</dbReference>
<evidence type="ECO:0000256" key="2">
    <source>
        <dbReference type="ARBA" id="ARBA00023125"/>
    </source>
</evidence>
<keyword evidence="6" id="KW-1185">Reference proteome</keyword>
<feature type="domain" description="HTH lacI-type" evidence="4">
    <location>
        <begin position="13"/>
        <end position="67"/>
    </location>
</feature>
<evidence type="ECO:0000313" key="5">
    <source>
        <dbReference type="EMBL" id="KLN36204.1"/>
    </source>
</evidence>
<dbReference type="SUPFAM" id="SSF47413">
    <property type="entry name" value="lambda repressor-like DNA-binding domains"/>
    <property type="match status" value="1"/>
</dbReference>
<evidence type="ECO:0000256" key="3">
    <source>
        <dbReference type="ARBA" id="ARBA00023163"/>
    </source>
</evidence>
<dbReference type="PROSITE" id="PS00356">
    <property type="entry name" value="HTH_LACI_1"/>
    <property type="match status" value="1"/>
</dbReference>
<dbReference type="SUPFAM" id="SSF53822">
    <property type="entry name" value="Periplasmic binding protein-like I"/>
    <property type="match status" value="1"/>
</dbReference>
<keyword evidence="3" id="KW-0804">Transcription</keyword>
<evidence type="ECO:0000256" key="1">
    <source>
        <dbReference type="ARBA" id="ARBA00023015"/>
    </source>
</evidence>
<dbReference type="PROSITE" id="PS50932">
    <property type="entry name" value="HTH_LACI_2"/>
    <property type="match status" value="1"/>
</dbReference>
<organism evidence="5 6">
    <name type="scientific">Cellulosimicrobium funkei</name>
    <dbReference type="NCBI Taxonomy" id="264251"/>
    <lineage>
        <taxon>Bacteria</taxon>
        <taxon>Bacillati</taxon>
        <taxon>Actinomycetota</taxon>
        <taxon>Actinomycetes</taxon>
        <taxon>Micrococcales</taxon>
        <taxon>Promicromonosporaceae</taxon>
        <taxon>Cellulosimicrobium</taxon>
    </lineage>
</organism>
<evidence type="ECO:0000313" key="6">
    <source>
        <dbReference type="Proteomes" id="UP000035265"/>
    </source>
</evidence>
<dbReference type="PANTHER" id="PTHR30146:SF109">
    <property type="entry name" value="HTH-TYPE TRANSCRIPTIONAL REGULATOR GALS"/>
    <property type="match status" value="1"/>
</dbReference>
<dbReference type="EMBL" id="JNBQ01000002">
    <property type="protein sequence ID" value="KLN36204.1"/>
    <property type="molecule type" value="Genomic_DNA"/>
</dbReference>
<dbReference type="InterPro" id="IPR010982">
    <property type="entry name" value="Lambda_DNA-bd_dom_sf"/>
</dbReference>
<reference evidence="5 6" key="1">
    <citation type="submission" date="2014-05" db="EMBL/GenBank/DDBJ databases">
        <title>Cellulosimicrobium funkei U11 genome.</title>
        <authorList>
            <person name="Hu C."/>
            <person name="Gong Y."/>
            <person name="Wan W."/>
            <person name="Jiang M."/>
        </authorList>
    </citation>
    <scope>NUCLEOTIDE SEQUENCE [LARGE SCALE GENOMIC DNA]</scope>
    <source>
        <strain evidence="5 6">U11</strain>
    </source>
</reference>
<dbReference type="Proteomes" id="UP000035265">
    <property type="component" value="Unassembled WGS sequence"/>
</dbReference>
<keyword evidence="1" id="KW-0805">Transcription regulation</keyword>
<dbReference type="GO" id="GO:0003700">
    <property type="term" value="F:DNA-binding transcription factor activity"/>
    <property type="evidence" value="ECO:0007669"/>
    <property type="project" value="TreeGrafter"/>
</dbReference>